<organism evidence="3">
    <name type="scientific">Echinostoma caproni</name>
    <dbReference type="NCBI Taxonomy" id="27848"/>
    <lineage>
        <taxon>Eukaryota</taxon>
        <taxon>Metazoa</taxon>
        <taxon>Spiralia</taxon>
        <taxon>Lophotrochozoa</taxon>
        <taxon>Platyhelminthes</taxon>
        <taxon>Trematoda</taxon>
        <taxon>Digenea</taxon>
        <taxon>Plagiorchiida</taxon>
        <taxon>Echinostomata</taxon>
        <taxon>Echinostomatoidea</taxon>
        <taxon>Echinostomatidae</taxon>
        <taxon>Echinostoma</taxon>
    </lineage>
</organism>
<gene>
    <name evidence="1" type="ORF">ECPE_LOCUS16822</name>
</gene>
<dbReference type="WBParaSite" id="ECPE_0001686601-mRNA-1">
    <property type="protein sequence ID" value="ECPE_0001686601-mRNA-1"/>
    <property type="gene ID" value="ECPE_0001686601"/>
</dbReference>
<dbReference type="AlphaFoldDB" id="A0A183BC88"/>
<evidence type="ECO:0000313" key="1">
    <source>
        <dbReference type="EMBL" id="VDP94095.1"/>
    </source>
</evidence>
<accession>A0A183BC88</accession>
<reference evidence="3" key="1">
    <citation type="submission" date="2016-06" db="UniProtKB">
        <authorList>
            <consortium name="WormBaseParasite"/>
        </authorList>
    </citation>
    <scope>IDENTIFICATION</scope>
</reference>
<name>A0A183BC88_9TREM</name>
<evidence type="ECO:0000313" key="3">
    <source>
        <dbReference type="WBParaSite" id="ECPE_0001686601-mRNA-1"/>
    </source>
</evidence>
<sequence>IRKARKAQSEAEFEVTRLKADYVEIVPKKQYEELLKIQEQQKAEIQEYMTKYTEAIGQLRCVG</sequence>
<proteinExistence type="predicted"/>
<dbReference type="EMBL" id="UZAN01066075">
    <property type="protein sequence ID" value="VDP94095.1"/>
    <property type="molecule type" value="Genomic_DNA"/>
</dbReference>
<dbReference type="Proteomes" id="UP000272942">
    <property type="component" value="Unassembled WGS sequence"/>
</dbReference>
<keyword evidence="2" id="KW-1185">Reference proteome</keyword>
<protein>
    <submittedName>
        <fullName evidence="3">V-type ATP synthase subunit D</fullName>
    </submittedName>
</protein>
<evidence type="ECO:0000313" key="2">
    <source>
        <dbReference type="Proteomes" id="UP000272942"/>
    </source>
</evidence>
<reference evidence="1 2" key="2">
    <citation type="submission" date="2018-11" db="EMBL/GenBank/DDBJ databases">
        <authorList>
            <consortium name="Pathogen Informatics"/>
        </authorList>
    </citation>
    <scope>NUCLEOTIDE SEQUENCE [LARGE SCALE GENOMIC DNA]</scope>
    <source>
        <strain evidence="1 2">Egypt</strain>
    </source>
</reference>